<name>A0A0E9SEX3_ANGAN</name>
<dbReference type="EMBL" id="GBXM01068746">
    <property type="protein sequence ID" value="JAH39831.1"/>
    <property type="molecule type" value="Transcribed_RNA"/>
</dbReference>
<sequence>MQVTKNFICHVKWSNSVPVLPVTIILLK</sequence>
<reference evidence="1" key="1">
    <citation type="submission" date="2014-11" db="EMBL/GenBank/DDBJ databases">
        <authorList>
            <person name="Amaro Gonzalez C."/>
        </authorList>
    </citation>
    <scope>NUCLEOTIDE SEQUENCE</scope>
</reference>
<protein>
    <submittedName>
        <fullName evidence="1">Uncharacterized protein</fullName>
    </submittedName>
</protein>
<organism evidence="1">
    <name type="scientific">Anguilla anguilla</name>
    <name type="common">European freshwater eel</name>
    <name type="synonym">Muraena anguilla</name>
    <dbReference type="NCBI Taxonomy" id="7936"/>
    <lineage>
        <taxon>Eukaryota</taxon>
        <taxon>Metazoa</taxon>
        <taxon>Chordata</taxon>
        <taxon>Craniata</taxon>
        <taxon>Vertebrata</taxon>
        <taxon>Euteleostomi</taxon>
        <taxon>Actinopterygii</taxon>
        <taxon>Neopterygii</taxon>
        <taxon>Teleostei</taxon>
        <taxon>Anguilliformes</taxon>
        <taxon>Anguillidae</taxon>
        <taxon>Anguilla</taxon>
    </lineage>
</organism>
<proteinExistence type="predicted"/>
<reference evidence="1" key="2">
    <citation type="journal article" date="2015" name="Fish Shellfish Immunol.">
        <title>Early steps in the European eel (Anguilla anguilla)-Vibrio vulnificus interaction in the gills: Role of the RtxA13 toxin.</title>
        <authorList>
            <person name="Callol A."/>
            <person name="Pajuelo D."/>
            <person name="Ebbesson L."/>
            <person name="Teles M."/>
            <person name="MacKenzie S."/>
            <person name="Amaro C."/>
        </authorList>
    </citation>
    <scope>NUCLEOTIDE SEQUENCE</scope>
</reference>
<evidence type="ECO:0000313" key="1">
    <source>
        <dbReference type="EMBL" id="JAH39831.1"/>
    </source>
</evidence>
<dbReference type="AlphaFoldDB" id="A0A0E9SEX3"/>
<accession>A0A0E9SEX3</accession>